<dbReference type="EMBL" id="CAFBOQ010000040">
    <property type="protein sequence ID" value="CAB4992106.1"/>
    <property type="molecule type" value="Genomic_DNA"/>
</dbReference>
<evidence type="ECO:0000313" key="4">
    <source>
        <dbReference type="EMBL" id="CAB4854925.1"/>
    </source>
</evidence>
<accession>A0A6J7CCF7</accession>
<name>A0A6J7CCF7_9ZZZZ</name>
<sequence>MKFTNKQYVRWDDLDAFGHVNNAKYLTYAQEARFVMTGMFEMVVARAEVDFVAPIYDGNIFLDVDIWVKSIGTSSFILAYEIKNGDQVVAKITTVQVAVDMATKKSAPLSEEHRSFLTKYLEVE</sequence>
<dbReference type="GO" id="GO:0047617">
    <property type="term" value="F:fatty acyl-CoA hydrolase activity"/>
    <property type="evidence" value="ECO:0007669"/>
    <property type="project" value="TreeGrafter"/>
</dbReference>
<organism evidence="4">
    <name type="scientific">freshwater metagenome</name>
    <dbReference type="NCBI Taxonomy" id="449393"/>
    <lineage>
        <taxon>unclassified sequences</taxon>
        <taxon>metagenomes</taxon>
        <taxon>ecological metagenomes</taxon>
    </lineage>
</organism>
<evidence type="ECO:0000313" key="7">
    <source>
        <dbReference type="EMBL" id="CAB5058441.1"/>
    </source>
</evidence>
<dbReference type="InterPro" id="IPR029069">
    <property type="entry name" value="HotDog_dom_sf"/>
</dbReference>
<gene>
    <name evidence="1" type="ORF">UFOPK2627_01015</name>
    <name evidence="2" type="ORF">UFOPK2879_00942</name>
    <name evidence="3" type="ORF">UFOPK3078_01096</name>
    <name evidence="4" type="ORF">UFOPK3288_01140</name>
    <name evidence="5" type="ORF">UFOPK3990_01153</name>
    <name evidence="6" type="ORF">UFOPK4245_01024</name>
    <name evidence="7" type="ORF">UFOPK4337_00796</name>
</gene>
<evidence type="ECO:0000313" key="3">
    <source>
        <dbReference type="EMBL" id="CAB4812200.1"/>
    </source>
</evidence>
<dbReference type="PANTHER" id="PTHR31793">
    <property type="entry name" value="4-HYDROXYBENZOYL-COA THIOESTERASE FAMILY MEMBER"/>
    <property type="match status" value="1"/>
</dbReference>
<dbReference type="SUPFAM" id="SSF54637">
    <property type="entry name" value="Thioesterase/thiol ester dehydrase-isomerase"/>
    <property type="match status" value="1"/>
</dbReference>
<dbReference type="AlphaFoldDB" id="A0A6J7CCF7"/>
<dbReference type="EMBL" id="CAFBLC010000042">
    <property type="protein sequence ID" value="CAB4854925.1"/>
    <property type="molecule type" value="Genomic_DNA"/>
</dbReference>
<protein>
    <submittedName>
        <fullName evidence="4">Unannotated protein</fullName>
    </submittedName>
</protein>
<evidence type="ECO:0000313" key="5">
    <source>
        <dbReference type="EMBL" id="CAB4992106.1"/>
    </source>
</evidence>
<dbReference type="CDD" id="cd00586">
    <property type="entry name" value="4HBT"/>
    <property type="match status" value="1"/>
</dbReference>
<dbReference type="EMBL" id="CAFBQM010000031">
    <property type="protein sequence ID" value="CAB5058441.1"/>
    <property type="molecule type" value="Genomic_DNA"/>
</dbReference>
<evidence type="ECO:0000313" key="2">
    <source>
        <dbReference type="EMBL" id="CAB4769956.1"/>
    </source>
</evidence>
<dbReference type="InterPro" id="IPR050563">
    <property type="entry name" value="4-hydroxybenzoyl-CoA_TE"/>
</dbReference>
<dbReference type="EMBL" id="CAFAAU010000038">
    <property type="protein sequence ID" value="CAB4812200.1"/>
    <property type="molecule type" value="Genomic_DNA"/>
</dbReference>
<evidence type="ECO:0000313" key="1">
    <source>
        <dbReference type="EMBL" id="CAB4710498.1"/>
    </source>
</evidence>
<dbReference type="Pfam" id="PF13279">
    <property type="entry name" value="4HBT_2"/>
    <property type="match status" value="1"/>
</dbReference>
<proteinExistence type="predicted"/>
<dbReference type="EMBL" id="CAEZZN010000032">
    <property type="protein sequence ID" value="CAB4769956.1"/>
    <property type="molecule type" value="Genomic_DNA"/>
</dbReference>
<dbReference type="EMBL" id="CAFBQD010000030">
    <property type="protein sequence ID" value="CAB5051753.1"/>
    <property type="molecule type" value="Genomic_DNA"/>
</dbReference>
<evidence type="ECO:0000313" key="6">
    <source>
        <dbReference type="EMBL" id="CAB5051753.1"/>
    </source>
</evidence>
<reference evidence="4" key="1">
    <citation type="submission" date="2020-05" db="EMBL/GenBank/DDBJ databases">
        <authorList>
            <person name="Chiriac C."/>
            <person name="Salcher M."/>
            <person name="Ghai R."/>
            <person name="Kavagutti S V."/>
        </authorList>
    </citation>
    <scope>NUCLEOTIDE SEQUENCE</scope>
</reference>
<dbReference type="PANTHER" id="PTHR31793:SF24">
    <property type="entry name" value="LONG-CHAIN ACYL-COA THIOESTERASE FADM"/>
    <property type="match status" value="1"/>
</dbReference>
<dbReference type="Gene3D" id="3.10.129.10">
    <property type="entry name" value="Hotdog Thioesterase"/>
    <property type="match status" value="1"/>
</dbReference>
<dbReference type="EMBL" id="CAEZYA010000036">
    <property type="protein sequence ID" value="CAB4710498.1"/>
    <property type="molecule type" value="Genomic_DNA"/>
</dbReference>